<reference evidence="7 8" key="1">
    <citation type="submission" date="2017-06" db="EMBL/GenBank/DDBJ databases">
        <title>Draft genome sequence of Fusobacterium nucleatum subsp. polymorphum KCOM 1260 (=ChDC F218).</title>
        <authorList>
            <person name="Kook J.-K."/>
            <person name="Park S.-N."/>
            <person name="Lim Y.K."/>
            <person name="Roh H."/>
        </authorList>
    </citation>
    <scope>NUCLEOTIDE SEQUENCE [LARGE SCALE GENOMIC DNA]</scope>
    <source>
        <strain evidence="8">KCOM 1260 (ChDC F218)</strain>
    </source>
</reference>
<keyword evidence="6" id="KW-0812">Transmembrane</keyword>
<dbReference type="GO" id="GO:0009246">
    <property type="term" value="P:enterobacterial common antigen biosynthetic process"/>
    <property type="evidence" value="ECO:0007669"/>
    <property type="project" value="InterPro"/>
</dbReference>
<keyword evidence="4" id="KW-0808">Transferase</keyword>
<organism evidence="7 8">
    <name type="scientific">Fusobacterium nucleatum subsp. polymorphum</name>
    <name type="common">Fusobacterium polymorphum</name>
    <dbReference type="NCBI Taxonomy" id="76857"/>
    <lineage>
        <taxon>Bacteria</taxon>
        <taxon>Fusobacteriati</taxon>
        <taxon>Fusobacteriota</taxon>
        <taxon>Fusobacteriia</taxon>
        <taxon>Fusobacteriales</taxon>
        <taxon>Fusobacteriaceae</taxon>
        <taxon>Fusobacterium</taxon>
    </lineage>
</organism>
<dbReference type="GO" id="GO:0008417">
    <property type="term" value="F:fucosyltransferase activity"/>
    <property type="evidence" value="ECO:0007669"/>
    <property type="project" value="InterPro"/>
</dbReference>
<sequence length="357" mass="43029">MILHLMINSKISEEFIKYLNKNFDISEHNIIVWNGGNSPNINLENLNGVTIIKTKKDLLIFYLKFFRLNKYKKIIIHGWYFPCISIVLFLNFYLLKKIYWRIWGTDNRVFLGKEYNYFLLKSYINAFCDQFCRKRIGGYITHLKEEYDLIYEKYNVKGKYIDTFMYPGDIYKERILFSKEKIDKYYIQIGNSAQERNHLEVLKKLLPYKEKIESIYCPLSYGDSDNYREKLLNSIPNLLQDKFYPILKMLPFEEYMEFLSKIDIGIFPFKRQQAFGNILALISMKKTIYLDENSLTYKYFKRIGVEIKAYNVFDELEVFDDEILEKNKNIIKKMFSEEKLLGDLEQIFNQKRLIQEV</sequence>
<keyword evidence="3" id="KW-0328">Glycosyltransferase</keyword>
<dbReference type="AlphaFoldDB" id="A0A1Z3CKA1"/>
<dbReference type="InterPro" id="IPR009993">
    <property type="entry name" value="WecF"/>
</dbReference>
<dbReference type="EMBL" id="CP021934">
    <property type="protein sequence ID" value="ASC04039.1"/>
    <property type="molecule type" value="Genomic_DNA"/>
</dbReference>
<keyword evidence="2" id="KW-0997">Cell inner membrane</keyword>
<keyword evidence="6" id="KW-1133">Transmembrane helix</keyword>
<dbReference type="Pfam" id="PF07429">
    <property type="entry name" value="Glyco_transf_56"/>
    <property type="match status" value="1"/>
</dbReference>
<evidence type="ECO:0000256" key="3">
    <source>
        <dbReference type="ARBA" id="ARBA00022676"/>
    </source>
</evidence>
<evidence type="ECO:0000256" key="6">
    <source>
        <dbReference type="SAM" id="Phobius"/>
    </source>
</evidence>
<feature type="transmembrane region" description="Helical" evidence="6">
    <location>
        <begin position="74"/>
        <end position="95"/>
    </location>
</feature>
<name>A0A1Z3CKA1_FUSNP</name>
<evidence type="ECO:0000256" key="1">
    <source>
        <dbReference type="ARBA" id="ARBA00022475"/>
    </source>
</evidence>
<keyword evidence="5 6" id="KW-0472">Membrane</keyword>
<keyword evidence="1" id="KW-1003">Cell membrane</keyword>
<protein>
    <recommendedName>
        <fullName evidence="9">4-alpha-L-fucosyltransferase</fullName>
    </recommendedName>
</protein>
<keyword evidence="8" id="KW-1185">Reference proteome</keyword>
<evidence type="ECO:0000313" key="7">
    <source>
        <dbReference type="EMBL" id="ASC04039.1"/>
    </source>
</evidence>
<evidence type="ECO:0008006" key="9">
    <source>
        <dbReference type="Google" id="ProtNLM"/>
    </source>
</evidence>
<evidence type="ECO:0000256" key="5">
    <source>
        <dbReference type="ARBA" id="ARBA00023136"/>
    </source>
</evidence>
<evidence type="ECO:0000256" key="2">
    <source>
        <dbReference type="ARBA" id="ARBA00022519"/>
    </source>
</evidence>
<accession>A0A1Z3CKA1</accession>
<evidence type="ECO:0000313" key="8">
    <source>
        <dbReference type="Proteomes" id="UP000196759"/>
    </source>
</evidence>
<dbReference type="RefSeq" id="WP_088337976.1">
    <property type="nucleotide sequence ID" value="NZ_CP021934.1"/>
</dbReference>
<gene>
    <name evidence="7" type="ORF">CBG50_12835</name>
</gene>
<proteinExistence type="predicted"/>
<dbReference type="Proteomes" id="UP000196759">
    <property type="component" value="Chromosome"/>
</dbReference>
<evidence type="ECO:0000256" key="4">
    <source>
        <dbReference type="ARBA" id="ARBA00022679"/>
    </source>
</evidence>